<proteinExistence type="predicted"/>
<evidence type="ECO:0000313" key="1">
    <source>
        <dbReference type="EMBL" id="ATZ80146.1"/>
    </source>
</evidence>
<name>A0A2H4UTH0_9VIRU</name>
<keyword evidence="2" id="KW-1185">Reference proteome</keyword>
<evidence type="ECO:0000313" key="2">
    <source>
        <dbReference type="Proteomes" id="UP000240325"/>
    </source>
</evidence>
<reference evidence="1" key="1">
    <citation type="journal article" date="2017" name="Elife">
        <title>The kinetoplastid-infecting Bodo saltans virus (BsV), a window into the most abundant giant viruses in the sea.</title>
        <authorList>
            <person name="Deeg C.M."/>
            <person name="Chow C.-E.T."/>
            <person name="Suttle C.A."/>
        </authorList>
    </citation>
    <scope>NUCLEOTIDE SEQUENCE</scope>
    <source>
        <strain evidence="1">NG1</strain>
    </source>
</reference>
<gene>
    <name evidence="1" type="ORF">BMW23_0084</name>
</gene>
<dbReference type="Proteomes" id="UP000240325">
    <property type="component" value="Segment"/>
</dbReference>
<protein>
    <submittedName>
        <fullName evidence="1">Uncharacterized protein</fullName>
    </submittedName>
</protein>
<sequence>MKKKSKKMIILTIIVKNVKRKLKIITNIFFNIYLEY</sequence>
<dbReference type="EMBL" id="MF782455">
    <property type="protein sequence ID" value="ATZ80146.1"/>
    <property type="molecule type" value="Genomic_DNA"/>
</dbReference>
<organism evidence="1">
    <name type="scientific">Bodo saltans virus</name>
    <dbReference type="NCBI Taxonomy" id="2024608"/>
    <lineage>
        <taxon>Viruses</taxon>
        <taxon>Varidnaviria</taxon>
        <taxon>Bamfordvirae</taxon>
        <taxon>Nucleocytoviricota</taxon>
        <taxon>Megaviricetes</taxon>
        <taxon>Imitervirales</taxon>
        <taxon>Mimiviridae</taxon>
        <taxon>Klosneuvirinae</taxon>
        <taxon>Theiavirus</taxon>
        <taxon>Theiavirus salishense</taxon>
    </lineage>
</organism>
<accession>A0A2H4UTH0</accession>